<dbReference type="OrthoDB" id="9759899at2"/>
<evidence type="ECO:0000256" key="1">
    <source>
        <dbReference type="SAM" id="Phobius"/>
    </source>
</evidence>
<organism evidence="3 4">
    <name type="scientific">Uabimicrobium amorphum</name>
    <dbReference type="NCBI Taxonomy" id="2596890"/>
    <lineage>
        <taxon>Bacteria</taxon>
        <taxon>Pseudomonadati</taxon>
        <taxon>Planctomycetota</taxon>
        <taxon>Candidatus Uabimicrobiia</taxon>
        <taxon>Candidatus Uabimicrobiales</taxon>
        <taxon>Candidatus Uabimicrobiaceae</taxon>
        <taxon>Candidatus Uabimicrobium</taxon>
    </lineage>
</organism>
<evidence type="ECO:0000256" key="2">
    <source>
        <dbReference type="SAM" id="SignalP"/>
    </source>
</evidence>
<name>A0A5S9F101_UABAM</name>
<dbReference type="AlphaFoldDB" id="A0A5S9F101"/>
<reference evidence="3 4" key="1">
    <citation type="submission" date="2019-08" db="EMBL/GenBank/DDBJ databases">
        <title>Complete genome sequence of Candidatus Uab amorphum.</title>
        <authorList>
            <person name="Shiratori T."/>
            <person name="Suzuki S."/>
            <person name="Kakizawa Y."/>
            <person name="Ishida K."/>
        </authorList>
    </citation>
    <scope>NUCLEOTIDE SEQUENCE [LARGE SCALE GENOMIC DNA]</scope>
    <source>
        <strain evidence="3 4">SRT547</strain>
    </source>
</reference>
<keyword evidence="1" id="KW-0812">Transmembrane</keyword>
<dbReference type="EMBL" id="AP019860">
    <property type="protein sequence ID" value="BBM82145.1"/>
    <property type="molecule type" value="Genomic_DNA"/>
</dbReference>
<proteinExistence type="predicted"/>
<evidence type="ECO:0000313" key="3">
    <source>
        <dbReference type="EMBL" id="BBM82145.1"/>
    </source>
</evidence>
<keyword evidence="2" id="KW-0732">Signal</keyword>
<feature type="transmembrane region" description="Helical" evidence="1">
    <location>
        <begin position="516"/>
        <end position="536"/>
    </location>
</feature>
<sequence>MYRYTIALFIFLLLVSQVKADPCGMVTSGPGIFRTGVQRTYVFYKDGIQSIVLRPGFTGSLDNFGMLIPFPTPPAIRKVEDNIFAHIAAAIDPPEFQLFPRERYGRQYYPFTFSSLGTNVMIFFSVIMEKARSNRVRVLSEEGIGMYQVAVLEAGSASALKKWMTNNNYQYPQGMDTVCNEYIDMGWCFVVVKARIGGSSGINPTPGMNNAQLNLRKGQFFSGFMQGMAFRFRSKEMIVPMRLSVYNTDFDATNTIYALTDEPVRVDCLDTQYVVRQIPGEVLLQNFSGPVPLRVYGKHIFDCRLNQYARWKSSQAITTNKIARKLFAHDALAAKRDVMILVSEQDEKDQQKKQIDYTEPDNANQIDEGLQYIKDMTLSVISGIFPSRTLADKNLRFTSFSMPERENNTGNFHAMLDRPGPRRGHVYQSFFVECGYLLIDIFSVFLLISWGLILAFAPNMRFAFIAMGMVIISRTATVFISVGIVPILILAIIVARVINVTNNKKKTKEYYSSRAAAVFLGCMCWLDVIVGSVLIVRNRLKYNSLSKKA</sequence>
<evidence type="ECO:0000313" key="4">
    <source>
        <dbReference type="Proteomes" id="UP000326354"/>
    </source>
</evidence>
<feature type="transmembrane region" description="Helical" evidence="1">
    <location>
        <begin position="430"/>
        <end position="456"/>
    </location>
</feature>
<dbReference type="InterPro" id="IPR019283">
    <property type="entry name" value="DUF2330"/>
</dbReference>
<keyword evidence="4" id="KW-1185">Reference proteome</keyword>
<accession>A0A5S9F101</accession>
<dbReference type="RefSeq" id="WP_151966397.1">
    <property type="nucleotide sequence ID" value="NZ_AP019860.1"/>
</dbReference>
<protein>
    <submittedName>
        <fullName evidence="3">Uncharacterized protein</fullName>
    </submittedName>
</protein>
<dbReference type="Pfam" id="PF10092">
    <property type="entry name" value="DUF2330"/>
    <property type="match status" value="1"/>
</dbReference>
<keyword evidence="1" id="KW-0472">Membrane</keyword>
<keyword evidence="1" id="KW-1133">Transmembrane helix</keyword>
<feature type="signal peptide" evidence="2">
    <location>
        <begin position="1"/>
        <end position="20"/>
    </location>
</feature>
<feature type="chain" id="PRO_5024949204" evidence="2">
    <location>
        <begin position="21"/>
        <end position="549"/>
    </location>
</feature>
<gene>
    <name evidence="3" type="ORF">UABAM_00488</name>
</gene>
<dbReference type="KEGG" id="uam:UABAM_00488"/>
<dbReference type="Proteomes" id="UP000326354">
    <property type="component" value="Chromosome"/>
</dbReference>
<feature type="transmembrane region" description="Helical" evidence="1">
    <location>
        <begin position="462"/>
        <end position="495"/>
    </location>
</feature>